<evidence type="ECO:0000313" key="4">
    <source>
        <dbReference type="Proteomes" id="UP001427805"/>
    </source>
</evidence>
<dbReference type="Pfam" id="PF07811">
    <property type="entry name" value="TadE"/>
    <property type="match status" value="1"/>
</dbReference>
<comment type="caution">
    <text evidence="3">The sequence shown here is derived from an EMBL/GenBank/DDBJ whole genome shotgun (WGS) entry which is preliminary data.</text>
</comment>
<evidence type="ECO:0000259" key="2">
    <source>
        <dbReference type="Pfam" id="PF07811"/>
    </source>
</evidence>
<dbReference type="EMBL" id="JBDIZK010000006">
    <property type="protein sequence ID" value="MEN3747899.1"/>
    <property type="molecule type" value="Genomic_DNA"/>
</dbReference>
<accession>A0ABV0B8L1</accession>
<gene>
    <name evidence="3" type="ORF">TPR58_12040</name>
</gene>
<evidence type="ECO:0000256" key="1">
    <source>
        <dbReference type="SAM" id="Phobius"/>
    </source>
</evidence>
<dbReference type="RefSeq" id="WP_346246907.1">
    <property type="nucleotide sequence ID" value="NZ_JBDIZK010000006.1"/>
</dbReference>
<keyword evidence="1" id="KW-1133">Transmembrane helix</keyword>
<feature type="transmembrane region" description="Helical" evidence="1">
    <location>
        <begin position="20"/>
        <end position="39"/>
    </location>
</feature>
<keyword evidence="1" id="KW-0472">Membrane</keyword>
<evidence type="ECO:0000313" key="3">
    <source>
        <dbReference type="EMBL" id="MEN3747899.1"/>
    </source>
</evidence>
<dbReference type="Proteomes" id="UP001427805">
    <property type="component" value="Unassembled WGS sequence"/>
</dbReference>
<protein>
    <submittedName>
        <fullName evidence="3">TadE/TadG family type IV pilus assembly protein</fullName>
    </submittedName>
</protein>
<name>A0ABV0B8L1_9SPHN</name>
<proteinExistence type="predicted"/>
<keyword evidence="1" id="KW-0812">Transmembrane</keyword>
<sequence>MTAPLARSLRRLARDRRGVAVTEFGILAPVFVVLLLGLMDLSYQAYTRAVLEGAIQKAGRDSGIEGAQSSTIDAKVTAAVKQVAKNAVLTFDRKSYSTFSDMKPERFTDTNGNGKRDAKECYDDINGNQQWDADPGKTGQGGANDVTLYTVTATYTRLFPLGKLLGWSDKETVSAKTLLKNQPYASQAIPTVVTRCN</sequence>
<reference evidence="3 4" key="1">
    <citation type="submission" date="2024-05" db="EMBL/GenBank/DDBJ databases">
        <title>Sphingomonas sp. HF-S3 16S ribosomal RNA gene Genome sequencing and assembly.</title>
        <authorList>
            <person name="Lee H."/>
        </authorList>
    </citation>
    <scope>NUCLEOTIDE SEQUENCE [LARGE SCALE GENOMIC DNA]</scope>
    <source>
        <strain evidence="3 4">HF-S3</strain>
    </source>
</reference>
<feature type="domain" description="TadE-like" evidence="2">
    <location>
        <begin position="18"/>
        <end position="60"/>
    </location>
</feature>
<dbReference type="InterPro" id="IPR012495">
    <property type="entry name" value="TadE-like_dom"/>
</dbReference>
<organism evidence="3 4">
    <name type="scientific">Sphingomonas rustica</name>
    <dbReference type="NCBI Taxonomy" id="3103142"/>
    <lineage>
        <taxon>Bacteria</taxon>
        <taxon>Pseudomonadati</taxon>
        <taxon>Pseudomonadota</taxon>
        <taxon>Alphaproteobacteria</taxon>
        <taxon>Sphingomonadales</taxon>
        <taxon>Sphingomonadaceae</taxon>
        <taxon>Sphingomonas</taxon>
    </lineage>
</organism>
<keyword evidence="4" id="KW-1185">Reference proteome</keyword>